<reference evidence="5 6" key="1">
    <citation type="submission" date="2018-08" db="EMBL/GenBank/DDBJ databases">
        <title>A genome reference for cultivated species of the human gut microbiota.</title>
        <authorList>
            <person name="Zou Y."/>
            <person name="Xue W."/>
            <person name="Luo G."/>
        </authorList>
    </citation>
    <scope>NUCLEOTIDE SEQUENCE [LARGE SCALE GENOMIC DNA]</scope>
    <source>
        <strain evidence="5 6">AF24-2</strain>
    </source>
</reference>
<dbReference type="PANTHER" id="PTHR30349">
    <property type="entry name" value="PHAGE INTEGRASE-RELATED"/>
    <property type="match status" value="1"/>
</dbReference>
<dbReference type="Gene3D" id="1.10.443.10">
    <property type="entry name" value="Intergrase catalytic core"/>
    <property type="match status" value="1"/>
</dbReference>
<dbReference type="Pfam" id="PF13102">
    <property type="entry name" value="Phage_int_SAM_5"/>
    <property type="match status" value="1"/>
</dbReference>
<dbReference type="GO" id="GO:0006310">
    <property type="term" value="P:DNA recombination"/>
    <property type="evidence" value="ECO:0007669"/>
    <property type="project" value="UniProtKB-KW"/>
</dbReference>
<dbReference type="InterPro" id="IPR035386">
    <property type="entry name" value="Arm-DNA-bind_5"/>
</dbReference>
<dbReference type="GO" id="GO:0015074">
    <property type="term" value="P:DNA integration"/>
    <property type="evidence" value="ECO:0007669"/>
    <property type="project" value="InterPro"/>
</dbReference>
<dbReference type="AlphaFoldDB" id="A0A412GRF7"/>
<dbReference type="EMBL" id="QRUU01000023">
    <property type="protein sequence ID" value="RGR97376.1"/>
    <property type="molecule type" value="Genomic_DNA"/>
</dbReference>
<evidence type="ECO:0000259" key="4">
    <source>
        <dbReference type="PROSITE" id="PS51898"/>
    </source>
</evidence>
<dbReference type="CDD" id="cd01185">
    <property type="entry name" value="INTN1_C_like"/>
    <property type="match status" value="1"/>
</dbReference>
<gene>
    <name evidence="5" type="ORF">DWY20_06910</name>
</gene>
<dbReference type="Proteomes" id="UP000285864">
    <property type="component" value="Unassembled WGS sequence"/>
</dbReference>
<name>A0A412GRF7_9BACT</name>
<dbReference type="GO" id="GO:0003677">
    <property type="term" value="F:DNA binding"/>
    <property type="evidence" value="ECO:0007669"/>
    <property type="project" value="UniProtKB-KW"/>
</dbReference>
<organism evidence="5 6">
    <name type="scientific">Phocaeicola coprocola</name>
    <dbReference type="NCBI Taxonomy" id="310298"/>
    <lineage>
        <taxon>Bacteria</taxon>
        <taxon>Pseudomonadati</taxon>
        <taxon>Bacteroidota</taxon>
        <taxon>Bacteroidia</taxon>
        <taxon>Bacteroidales</taxon>
        <taxon>Bacteroidaceae</taxon>
        <taxon>Phocaeicola</taxon>
    </lineage>
</organism>
<dbReference type="InterPro" id="IPR010998">
    <property type="entry name" value="Integrase_recombinase_N"/>
</dbReference>
<protein>
    <submittedName>
        <fullName evidence="5">Site-specific integrase</fullName>
    </submittedName>
</protein>
<sequence length="406" mass="47123">MSIKVSVICFKSKVLSNGNHPLMLRITENKKRVMKSLGISINPKYWDFGKEEPKPKCPDYELIQNIILKVKSEYQHLILEKLSKNEEFTASSLINEQKEEIKAKTVEEFYLSLIEELKQKGRIGNSYAYLNSYNTLRNFNHGKKLNYTFSHIDVTFCRKFEDWMRSKGNKDTTLSYQFRTLRAAFNKAIEAKIVAREKNPFIKYKLSHFNTKTIKRALSKKDIMKIINANCIGKSELRQLTHDLFSFSYLCGGISFVDIANLTPKNIVDGRLIYQRQKTHGNINLPLSDKAQKIIDKYIDYQKQAIYLFPILHGKKHITPMQKSNRVHKVCHQINQELKIFAKELNIKSEVTTYVARHSFATILKKSGVNIGIISEALGHQDIKTTQIYLSRFDNEQVDEAMKNLL</sequence>
<evidence type="ECO:0000256" key="2">
    <source>
        <dbReference type="ARBA" id="ARBA00023125"/>
    </source>
</evidence>
<dbReference type="SUPFAM" id="SSF56349">
    <property type="entry name" value="DNA breaking-rejoining enzymes"/>
    <property type="match status" value="1"/>
</dbReference>
<dbReference type="PANTHER" id="PTHR30349:SF64">
    <property type="entry name" value="PROPHAGE INTEGRASE INTD-RELATED"/>
    <property type="match status" value="1"/>
</dbReference>
<dbReference type="InterPro" id="IPR002104">
    <property type="entry name" value="Integrase_catalytic"/>
</dbReference>
<dbReference type="InterPro" id="IPR025269">
    <property type="entry name" value="SAM-like_dom"/>
</dbReference>
<dbReference type="Pfam" id="PF00589">
    <property type="entry name" value="Phage_integrase"/>
    <property type="match status" value="1"/>
</dbReference>
<evidence type="ECO:0000256" key="3">
    <source>
        <dbReference type="ARBA" id="ARBA00023172"/>
    </source>
</evidence>
<dbReference type="InterPro" id="IPR013762">
    <property type="entry name" value="Integrase-like_cat_sf"/>
</dbReference>
<evidence type="ECO:0000313" key="6">
    <source>
        <dbReference type="Proteomes" id="UP000285864"/>
    </source>
</evidence>
<feature type="domain" description="Tyr recombinase" evidence="4">
    <location>
        <begin position="213"/>
        <end position="403"/>
    </location>
</feature>
<keyword evidence="6" id="KW-1185">Reference proteome</keyword>
<comment type="similarity">
    <text evidence="1">Belongs to the 'phage' integrase family.</text>
</comment>
<keyword evidence="3" id="KW-0233">DNA recombination</keyword>
<dbReference type="Pfam" id="PF17293">
    <property type="entry name" value="Arm-DNA-bind_5"/>
    <property type="match status" value="1"/>
</dbReference>
<dbReference type="Gene3D" id="1.10.150.130">
    <property type="match status" value="1"/>
</dbReference>
<evidence type="ECO:0000256" key="1">
    <source>
        <dbReference type="ARBA" id="ARBA00008857"/>
    </source>
</evidence>
<keyword evidence="2" id="KW-0238">DNA-binding</keyword>
<dbReference type="PROSITE" id="PS51898">
    <property type="entry name" value="TYR_RECOMBINASE"/>
    <property type="match status" value="1"/>
</dbReference>
<proteinExistence type="inferred from homology"/>
<evidence type="ECO:0000313" key="5">
    <source>
        <dbReference type="EMBL" id="RGR97376.1"/>
    </source>
</evidence>
<dbReference type="RefSeq" id="WP_007570973.1">
    <property type="nucleotide sequence ID" value="NZ_CABKNL010000012.1"/>
</dbReference>
<dbReference type="InterPro" id="IPR011010">
    <property type="entry name" value="DNA_brk_join_enz"/>
</dbReference>
<comment type="caution">
    <text evidence="5">The sequence shown here is derived from an EMBL/GenBank/DDBJ whole genome shotgun (WGS) entry which is preliminary data.</text>
</comment>
<accession>A0A412GRF7</accession>
<dbReference type="InterPro" id="IPR050090">
    <property type="entry name" value="Tyrosine_recombinase_XerCD"/>
</dbReference>